<dbReference type="Proteomes" id="UP000499080">
    <property type="component" value="Unassembled WGS sequence"/>
</dbReference>
<keyword evidence="5" id="KW-0460">Magnesium</keyword>
<dbReference type="GO" id="GO:0046872">
    <property type="term" value="F:metal ion binding"/>
    <property type="evidence" value="ECO:0007669"/>
    <property type="project" value="UniProtKB-KW"/>
</dbReference>
<evidence type="ECO:0000256" key="5">
    <source>
        <dbReference type="ARBA" id="ARBA00022842"/>
    </source>
</evidence>
<keyword evidence="9" id="KW-0233">DNA recombination</keyword>
<keyword evidence="2" id="KW-0479">Metal-binding</keyword>
<comment type="caution">
    <text evidence="11">The sequence shown here is derived from an EMBL/GenBank/DDBJ whole genome shotgun (WGS) entry which is preliminary data.</text>
</comment>
<dbReference type="GO" id="GO:0004519">
    <property type="term" value="F:endonuclease activity"/>
    <property type="evidence" value="ECO:0007669"/>
    <property type="project" value="UniProtKB-KW"/>
</dbReference>
<dbReference type="PROSITE" id="PS50994">
    <property type="entry name" value="INTEGRASE"/>
    <property type="match status" value="1"/>
</dbReference>
<sequence>MGHILKEVISDNGGEFDNKVVRMFLKKKGVVKRFTAPYTPEQNGGSEREKRTIVKMSRILKNSNPVVEFPPALWAEIMNTSVYILNRTRKSSVKNVSHSELWTGKKPYDSTFKNYWICMLCPHTQTKKKKNG</sequence>
<keyword evidence="12" id="KW-1185">Reference proteome</keyword>
<dbReference type="InterPro" id="IPR039537">
    <property type="entry name" value="Retrotran_Ty1/copia-like"/>
</dbReference>
<dbReference type="Gene3D" id="3.30.420.10">
    <property type="entry name" value="Ribonuclease H-like superfamily/Ribonuclease H"/>
    <property type="match status" value="1"/>
</dbReference>
<dbReference type="OrthoDB" id="413361at2759"/>
<name>A0A4Y2QTC6_ARAVE</name>
<keyword evidence="1" id="KW-0540">Nuclease</keyword>
<feature type="domain" description="Integrase catalytic" evidence="10">
    <location>
        <begin position="1"/>
        <end position="106"/>
    </location>
</feature>
<keyword evidence="8" id="KW-0808">Transferase</keyword>
<keyword evidence="7" id="KW-0695">RNA-directed DNA polymerase</keyword>
<keyword evidence="4" id="KW-0378">Hydrolase</keyword>
<protein>
    <recommendedName>
        <fullName evidence="10">Integrase catalytic domain-containing protein</fullName>
    </recommendedName>
</protein>
<dbReference type="AlphaFoldDB" id="A0A4Y2QTC6"/>
<dbReference type="PANTHER" id="PTHR42648:SF11">
    <property type="entry name" value="TRANSPOSON TY4-P GAG-POL POLYPROTEIN"/>
    <property type="match status" value="1"/>
</dbReference>
<dbReference type="InterPro" id="IPR036397">
    <property type="entry name" value="RNaseH_sf"/>
</dbReference>
<dbReference type="GO" id="GO:0016787">
    <property type="term" value="F:hydrolase activity"/>
    <property type="evidence" value="ECO:0007669"/>
    <property type="project" value="UniProtKB-KW"/>
</dbReference>
<proteinExistence type="predicted"/>
<evidence type="ECO:0000256" key="7">
    <source>
        <dbReference type="ARBA" id="ARBA00022918"/>
    </source>
</evidence>
<dbReference type="GO" id="GO:0003964">
    <property type="term" value="F:RNA-directed DNA polymerase activity"/>
    <property type="evidence" value="ECO:0007669"/>
    <property type="project" value="UniProtKB-KW"/>
</dbReference>
<keyword evidence="6" id="KW-0229">DNA integration</keyword>
<keyword evidence="3" id="KW-0255">Endonuclease</keyword>
<evidence type="ECO:0000256" key="1">
    <source>
        <dbReference type="ARBA" id="ARBA00022722"/>
    </source>
</evidence>
<gene>
    <name evidence="11" type="ORF">AVEN_262729_1</name>
</gene>
<evidence type="ECO:0000256" key="8">
    <source>
        <dbReference type="ARBA" id="ARBA00022932"/>
    </source>
</evidence>
<dbReference type="GO" id="GO:0003676">
    <property type="term" value="F:nucleic acid binding"/>
    <property type="evidence" value="ECO:0007669"/>
    <property type="project" value="InterPro"/>
</dbReference>
<organism evidence="11 12">
    <name type="scientific">Araneus ventricosus</name>
    <name type="common">Orbweaver spider</name>
    <name type="synonym">Epeira ventricosa</name>
    <dbReference type="NCBI Taxonomy" id="182803"/>
    <lineage>
        <taxon>Eukaryota</taxon>
        <taxon>Metazoa</taxon>
        <taxon>Ecdysozoa</taxon>
        <taxon>Arthropoda</taxon>
        <taxon>Chelicerata</taxon>
        <taxon>Arachnida</taxon>
        <taxon>Araneae</taxon>
        <taxon>Araneomorphae</taxon>
        <taxon>Entelegynae</taxon>
        <taxon>Araneoidea</taxon>
        <taxon>Araneidae</taxon>
        <taxon>Araneus</taxon>
    </lineage>
</organism>
<dbReference type="InterPro" id="IPR001584">
    <property type="entry name" value="Integrase_cat-core"/>
</dbReference>
<evidence type="ECO:0000256" key="6">
    <source>
        <dbReference type="ARBA" id="ARBA00022908"/>
    </source>
</evidence>
<dbReference type="SUPFAM" id="SSF53098">
    <property type="entry name" value="Ribonuclease H-like"/>
    <property type="match status" value="1"/>
</dbReference>
<accession>A0A4Y2QTC6</accession>
<evidence type="ECO:0000256" key="2">
    <source>
        <dbReference type="ARBA" id="ARBA00022723"/>
    </source>
</evidence>
<evidence type="ECO:0000256" key="3">
    <source>
        <dbReference type="ARBA" id="ARBA00022759"/>
    </source>
</evidence>
<evidence type="ECO:0000259" key="10">
    <source>
        <dbReference type="PROSITE" id="PS50994"/>
    </source>
</evidence>
<dbReference type="InterPro" id="IPR012337">
    <property type="entry name" value="RNaseH-like_sf"/>
</dbReference>
<dbReference type="GO" id="GO:0003887">
    <property type="term" value="F:DNA-directed DNA polymerase activity"/>
    <property type="evidence" value="ECO:0007669"/>
    <property type="project" value="UniProtKB-KW"/>
</dbReference>
<reference evidence="11 12" key="1">
    <citation type="journal article" date="2019" name="Sci. Rep.">
        <title>Orb-weaving spider Araneus ventricosus genome elucidates the spidroin gene catalogue.</title>
        <authorList>
            <person name="Kono N."/>
            <person name="Nakamura H."/>
            <person name="Ohtoshi R."/>
            <person name="Moran D.A.P."/>
            <person name="Shinohara A."/>
            <person name="Yoshida Y."/>
            <person name="Fujiwara M."/>
            <person name="Mori M."/>
            <person name="Tomita M."/>
            <person name="Arakawa K."/>
        </authorList>
    </citation>
    <scope>NUCLEOTIDE SEQUENCE [LARGE SCALE GENOMIC DNA]</scope>
</reference>
<evidence type="ECO:0000313" key="11">
    <source>
        <dbReference type="EMBL" id="GBN66644.1"/>
    </source>
</evidence>
<evidence type="ECO:0000256" key="9">
    <source>
        <dbReference type="ARBA" id="ARBA00023172"/>
    </source>
</evidence>
<dbReference type="EMBL" id="BGPR01223107">
    <property type="protein sequence ID" value="GBN66644.1"/>
    <property type="molecule type" value="Genomic_DNA"/>
</dbReference>
<dbReference type="GO" id="GO:0015074">
    <property type="term" value="P:DNA integration"/>
    <property type="evidence" value="ECO:0007669"/>
    <property type="project" value="UniProtKB-KW"/>
</dbReference>
<dbReference type="GO" id="GO:0006310">
    <property type="term" value="P:DNA recombination"/>
    <property type="evidence" value="ECO:0007669"/>
    <property type="project" value="UniProtKB-KW"/>
</dbReference>
<dbReference type="PANTHER" id="PTHR42648">
    <property type="entry name" value="TRANSPOSASE, PUTATIVE-RELATED"/>
    <property type="match status" value="1"/>
</dbReference>
<evidence type="ECO:0000256" key="4">
    <source>
        <dbReference type="ARBA" id="ARBA00022801"/>
    </source>
</evidence>
<keyword evidence="8" id="KW-0239">DNA-directed DNA polymerase</keyword>
<evidence type="ECO:0000313" key="12">
    <source>
        <dbReference type="Proteomes" id="UP000499080"/>
    </source>
</evidence>
<keyword evidence="8" id="KW-0548">Nucleotidyltransferase</keyword>